<organism evidence="9 10">
    <name type="scientific">Delftia lacustris</name>
    <dbReference type="NCBI Taxonomy" id="558537"/>
    <lineage>
        <taxon>Bacteria</taxon>
        <taxon>Pseudomonadati</taxon>
        <taxon>Pseudomonadota</taxon>
        <taxon>Betaproteobacteria</taxon>
        <taxon>Burkholderiales</taxon>
        <taxon>Comamonadaceae</taxon>
        <taxon>Delftia</taxon>
    </lineage>
</organism>
<evidence type="ECO:0000256" key="1">
    <source>
        <dbReference type="ARBA" id="ARBA00004651"/>
    </source>
</evidence>
<evidence type="ECO:0000256" key="5">
    <source>
        <dbReference type="ARBA" id="ARBA00022989"/>
    </source>
</evidence>
<dbReference type="PANTHER" id="PTHR42718">
    <property type="entry name" value="MAJOR FACILITATOR SUPERFAMILY MULTIDRUG TRANSPORTER MFSC"/>
    <property type="match status" value="1"/>
</dbReference>
<sequence>MTYRYRLATVFLMGFFVDCINIFMPAVALPTIAAEFHVGISAGAWVANAYMLGLTLAIPLAPWLADRWGARGLMAGSMLAFAVAAWACGEAGSFGQLAGWRFIQGMAGGLVIPVGQALAFNRFQGPERARVSTLVMAVALIAPALSPWLGGLIVDHGSWRWVFHSNIALALAAAGLAWLWVRDAPATARQRPDLKGLVLVSAALAAWLLGMSLYGAGQGSGQGLALAWLGMAAGLAFTVLYAIHARKTAHPIVELQLLKSPRLRMSVAVYHAIPGVFTGVNLLNIFYLQDMLHLSAQATGRFMMVYAGGALVSMLVGGRLYNRAGARPLFIASMVLHSLGIAALAAVAAPADPWLLAAAYGLMGLGGGLGANTAQTTALLDFDGRQTQQASVIWNLNRQMAFSVGAAFFLMVFNTLATRLDAGRAYHMTFLIASLAGLVPLLQLRSLHTPEDHHARQQAHRP</sequence>
<dbReference type="PROSITE" id="PS50850">
    <property type="entry name" value="MFS"/>
    <property type="match status" value="1"/>
</dbReference>
<feature type="transmembrane region" description="Helical" evidence="7">
    <location>
        <begin position="265"/>
        <end position="287"/>
    </location>
</feature>
<dbReference type="PANTHER" id="PTHR42718:SF46">
    <property type="entry name" value="BLR6921 PROTEIN"/>
    <property type="match status" value="1"/>
</dbReference>
<keyword evidence="3" id="KW-1003">Cell membrane</keyword>
<dbReference type="InterPro" id="IPR020846">
    <property type="entry name" value="MFS_dom"/>
</dbReference>
<keyword evidence="2" id="KW-0813">Transport</keyword>
<feature type="transmembrane region" description="Helical" evidence="7">
    <location>
        <begin position="161"/>
        <end position="181"/>
    </location>
</feature>
<evidence type="ECO:0000256" key="3">
    <source>
        <dbReference type="ARBA" id="ARBA00022475"/>
    </source>
</evidence>
<name>A0A1H3PRX9_9BURK</name>
<reference evidence="9 10" key="1">
    <citation type="submission" date="2016-10" db="EMBL/GenBank/DDBJ databases">
        <authorList>
            <person name="de Groot N.N."/>
        </authorList>
    </citation>
    <scope>NUCLEOTIDE SEQUENCE [LARGE SCALE GENOMIC DNA]</scope>
    <source>
        <strain evidence="9 10">LMG 24775</strain>
    </source>
</reference>
<feature type="transmembrane region" description="Helical" evidence="7">
    <location>
        <begin position="401"/>
        <end position="420"/>
    </location>
</feature>
<evidence type="ECO:0000256" key="6">
    <source>
        <dbReference type="ARBA" id="ARBA00023136"/>
    </source>
</evidence>
<comment type="subcellular location">
    <subcellularLocation>
        <location evidence="1">Cell membrane</location>
        <topology evidence="1">Multi-pass membrane protein</topology>
    </subcellularLocation>
</comment>
<evidence type="ECO:0000259" key="8">
    <source>
        <dbReference type="PROSITE" id="PS50850"/>
    </source>
</evidence>
<dbReference type="InterPro" id="IPR011701">
    <property type="entry name" value="MFS"/>
</dbReference>
<accession>A0A1H3PRX9</accession>
<gene>
    <name evidence="9" type="ORF">SAMN05421547_11129</name>
</gene>
<feature type="transmembrane region" description="Helical" evidence="7">
    <location>
        <begin position="99"/>
        <end position="119"/>
    </location>
</feature>
<dbReference type="SUPFAM" id="SSF103473">
    <property type="entry name" value="MFS general substrate transporter"/>
    <property type="match status" value="1"/>
</dbReference>
<dbReference type="GO" id="GO:0005886">
    <property type="term" value="C:plasma membrane"/>
    <property type="evidence" value="ECO:0007669"/>
    <property type="project" value="UniProtKB-SubCell"/>
</dbReference>
<keyword evidence="6 7" id="KW-0472">Membrane</keyword>
<feature type="transmembrane region" description="Helical" evidence="7">
    <location>
        <begin position="193"/>
        <end position="214"/>
    </location>
</feature>
<keyword evidence="5 7" id="KW-1133">Transmembrane helix</keyword>
<dbReference type="Gene3D" id="1.20.1250.20">
    <property type="entry name" value="MFS general substrate transporter like domains"/>
    <property type="match status" value="2"/>
</dbReference>
<proteinExistence type="predicted"/>
<dbReference type="GO" id="GO:0022857">
    <property type="term" value="F:transmembrane transporter activity"/>
    <property type="evidence" value="ECO:0007669"/>
    <property type="project" value="InterPro"/>
</dbReference>
<feature type="transmembrane region" description="Helical" evidence="7">
    <location>
        <begin position="329"/>
        <end position="348"/>
    </location>
</feature>
<feature type="transmembrane region" description="Helical" evidence="7">
    <location>
        <begin position="226"/>
        <end position="244"/>
    </location>
</feature>
<evidence type="ECO:0000256" key="4">
    <source>
        <dbReference type="ARBA" id="ARBA00022692"/>
    </source>
</evidence>
<feature type="transmembrane region" description="Helical" evidence="7">
    <location>
        <begin position="131"/>
        <end position="149"/>
    </location>
</feature>
<protein>
    <submittedName>
        <fullName evidence="9">Drug resistance transporter, EmrB/QacA subfamily</fullName>
    </submittedName>
</protein>
<feature type="domain" description="Major facilitator superfamily (MFS) profile" evidence="8">
    <location>
        <begin position="7"/>
        <end position="452"/>
    </location>
</feature>
<dbReference type="GeneID" id="94689655"/>
<feature type="transmembrane region" description="Helical" evidence="7">
    <location>
        <begin position="40"/>
        <end position="61"/>
    </location>
</feature>
<evidence type="ECO:0000256" key="2">
    <source>
        <dbReference type="ARBA" id="ARBA00022448"/>
    </source>
</evidence>
<feature type="transmembrane region" description="Helical" evidence="7">
    <location>
        <begin position="7"/>
        <end position="28"/>
    </location>
</feature>
<dbReference type="EMBL" id="FNPE01000011">
    <property type="protein sequence ID" value="SDZ04052.1"/>
    <property type="molecule type" value="Genomic_DNA"/>
</dbReference>
<feature type="transmembrane region" description="Helical" evidence="7">
    <location>
        <begin position="68"/>
        <end position="87"/>
    </location>
</feature>
<evidence type="ECO:0000313" key="9">
    <source>
        <dbReference type="EMBL" id="SDZ04052.1"/>
    </source>
</evidence>
<dbReference type="Pfam" id="PF07690">
    <property type="entry name" value="MFS_1"/>
    <property type="match status" value="1"/>
</dbReference>
<dbReference type="AlphaFoldDB" id="A0A1H3PRX9"/>
<evidence type="ECO:0000313" key="10">
    <source>
        <dbReference type="Proteomes" id="UP000183417"/>
    </source>
</evidence>
<feature type="transmembrane region" description="Helical" evidence="7">
    <location>
        <begin position="426"/>
        <end position="444"/>
    </location>
</feature>
<keyword evidence="4 7" id="KW-0812">Transmembrane</keyword>
<dbReference type="RefSeq" id="WP_074922575.1">
    <property type="nucleotide sequence ID" value="NZ_CP141274.1"/>
</dbReference>
<dbReference type="InterPro" id="IPR036259">
    <property type="entry name" value="MFS_trans_sf"/>
</dbReference>
<dbReference type="Proteomes" id="UP000183417">
    <property type="component" value="Unassembled WGS sequence"/>
</dbReference>
<evidence type="ECO:0000256" key="7">
    <source>
        <dbReference type="SAM" id="Phobius"/>
    </source>
</evidence>
<feature type="transmembrane region" description="Helical" evidence="7">
    <location>
        <begin position="299"/>
        <end position="317"/>
    </location>
</feature>
<feature type="transmembrane region" description="Helical" evidence="7">
    <location>
        <begin position="354"/>
        <end position="380"/>
    </location>
</feature>